<keyword evidence="11 15" id="KW-1133">Transmembrane helix</keyword>
<comment type="caution">
    <text evidence="18">The sequence shown here is derived from an EMBL/GenBank/DDBJ whole genome shotgun (WGS) entry which is preliminary data.</text>
</comment>
<evidence type="ECO:0000256" key="6">
    <source>
        <dbReference type="ARBA" id="ARBA00022679"/>
    </source>
</evidence>
<comment type="subcellular location">
    <subcellularLocation>
        <location evidence="2">Cell membrane</location>
        <topology evidence="2">Multi-pass membrane protein</topology>
    </subcellularLocation>
</comment>
<dbReference type="Gene3D" id="3.30.565.10">
    <property type="entry name" value="Histidine kinase-like ATPase, C-terminal domain"/>
    <property type="match status" value="1"/>
</dbReference>
<evidence type="ECO:0000313" key="18">
    <source>
        <dbReference type="EMBL" id="MFD1180277.1"/>
    </source>
</evidence>
<dbReference type="SMART" id="SM00387">
    <property type="entry name" value="HATPase_c"/>
    <property type="match status" value="1"/>
</dbReference>
<dbReference type="PANTHER" id="PTHR45528:SF10">
    <property type="entry name" value="METHYL-ACCEPTING CHEMOTAXIS PROTEIN"/>
    <property type="match status" value="1"/>
</dbReference>
<dbReference type="Gene3D" id="1.10.287.130">
    <property type="match status" value="1"/>
</dbReference>
<dbReference type="CDD" id="cd06225">
    <property type="entry name" value="HAMP"/>
    <property type="match status" value="1"/>
</dbReference>
<feature type="coiled-coil region" evidence="14">
    <location>
        <begin position="239"/>
        <end position="269"/>
    </location>
</feature>
<dbReference type="EC" id="2.7.13.3" evidence="3"/>
<dbReference type="InterPro" id="IPR050398">
    <property type="entry name" value="HssS/ArlS-like"/>
</dbReference>
<evidence type="ECO:0000256" key="14">
    <source>
        <dbReference type="SAM" id="Coils"/>
    </source>
</evidence>
<keyword evidence="6" id="KW-0808">Transferase</keyword>
<dbReference type="SUPFAM" id="SSF55874">
    <property type="entry name" value="ATPase domain of HSP90 chaperone/DNA topoisomerase II/histidine kinase"/>
    <property type="match status" value="1"/>
</dbReference>
<dbReference type="PANTHER" id="PTHR45528">
    <property type="entry name" value="SENSOR HISTIDINE KINASE CPXA"/>
    <property type="match status" value="1"/>
</dbReference>
<feature type="domain" description="HAMP" evidence="17">
    <location>
        <begin position="193"/>
        <end position="247"/>
    </location>
</feature>
<evidence type="ECO:0000256" key="12">
    <source>
        <dbReference type="ARBA" id="ARBA00023012"/>
    </source>
</evidence>
<gene>
    <name evidence="18" type="ORF">ACFQ2Z_02795</name>
</gene>
<keyword evidence="19" id="KW-1185">Reference proteome</keyword>
<name>A0ABW3S651_9BACL</name>
<dbReference type="InterPro" id="IPR004358">
    <property type="entry name" value="Sig_transdc_His_kin-like_C"/>
</dbReference>
<feature type="transmembrane region" description="Helical" evidence="15">
    <location>
        <begin position="173"/>
        <end position="191"/>
    </location>
</feature>
<feature type="domain" description="Histidine kinase" evidence="16">
    <location>
        <begin position="269"/>
        <end position="483"/>
    </location>
</feature>
<dbReference type="PRINTS" id="PR00344">
    <property type="entry name" value="BCTRLSENSOR"/>
</dbReference>
<keyword evidence="9" id="KW-0418">Kinase</keyword>
<evidence type="ECO:0000256" key="13">
    <source>
        <dbReference type="ARBA" id="ARBA00023136"/>
    </source>
</evidence>
<dbReference type="SMART" id="SM00304">
    <property type="entry name" value="HAMP"/>
    <property type="match status" value="1"/>
</dbReference>
<evidence type="ECO:0000313" key="19">
    <source>
        <dbReference type="Proteomes" id="UP001597211"/>
    </source>
</evidence>
<keyword evidence="10 18" id="KW-0067">ATP-binding</keyword>
<dbReference type="InterPro" id="IPR003661">
    <property type="entry name" value="HisK_dim/P_dom"/>
</dbReference>
<evidence type="ECO:0000256" key="10">
    <source>
        <dbReference type="ARBA" id="ARBA00022840"/>
    </source>
</evidence>
<keyword evidence="8" id="KW-0547">Nucleotide-binding</keyword>
<dbReference type="InterPro" id="IPR003660">
    <property type="entry name" value="HAMP_dom"/>
</dbReference>
<evidence type="ECO:0000259" key="17">
    <source>
        <dbReference type="PROSITE" id="PS50885"/>
    </source>
</evidence>
<evidence type="ECO:0000256" key="3">
    <source>
        <dbReference type="ARBA" id="ARBA00012438"/>
    </source>
</evidence>
<accession>A0ABW3S651</accession>
<comment type="catalytic activity">
    <reaction evidence="1">
        <text>ATP + protein L-histidine = ADP + protein N-phospho-L-histidine.</text>
        <dbReference type="EC" id="2.7.13.3"/>
    </reaction>
</comment>
<proteinExistence type="predicted"/>
<dbReference type="InterPro" id="IPR005467">
    <property type="entry name" value="His_kinase_dom"/>
</dbReference>
<sequence length="489" mass="55346">MIRTIQGKFLVGFFLIFALSFLLLNQTIDHIIQTSNRRIITDDLIGLKKNSNVYVRQAFLINHFTNDDLYFGQMAEEMVTDLNRATSSEISAYTLDGVLLYSTSGEAFAGVSDDDLRQALAGKTAYTISYEEGTAAVHYSYPVVIDGTKVGILRFAKDFTLLHEQTGTILNTITYLALAIFAAAFLFSYILSRNITIPLVKLSKASNEVMNGNLDVHIDIKRARRDEIGRLAANFNEMIGQIKQQIVRIERDRDRLEHLNRQRKNFFDNVTHELKTPLTSILGYAEIIRQQGESDPAFFDKGMNHVVQESERLHALVMRLLELSRETAGQEEFSRVETGRILRDVCEALTFKAKRYQKTIRCHIAEELHVFAQGDRIRQLFINLLDNAVKYSDIHSEIKAEAVRAGETVRFVIANRGKTISREHLAEIFEPYYLPDRQGAKEAGSVGLGLGIAKSIVDDHGGSIRMTSENETTTVVVELPYMKAERERP</sequence>
<protein>
    <recommendedName>
        <fullName evidence="3">histidine kinase</fullName>
        <ecNumber evidence="3">2.7.13.3</ecNumber>
    </recommendedName>
</protein>
<keyword evidence="4" id="KW-1003">Cell membrane</keyword>
<dbReference type="CDD" id="cd00082">
    <property type="entry name" value="HisKA"/>
    <property type="match status" value="1"/>
</dbReference>
<dbReference type="EMBL" id="JBHTKZ010000002">
    <property type="protein sequence ID" value="MFD1180277.1"/>
    <property type="molecule type" value="Genomic_DNA"/>
</dbReference>
<dbReference type="PROSITE" id="PS50885">
    <property type="entry name" value="HAMP"/>
    <property type="match status" value="1"/>
</dbReference>
<reference evidence="19" key="1">
    <citation type="journal article" date="2019" name="Int. J. Syst. Evol. Microbiol.">
        <title>The Global Catalogue of Microorganisms (GCM) 10K type strain sequencing project: providing services to taxonomists for standard genome sequencing and annotation.</title>
        <authorList>
            <consortium name="The Broad Institute Genomics Platform"/>
            <consortium name="The Broad Institute Genome Sequencing Center for Infectious Disease"/>
            <person name="Wu L."/>
            <person name="Ma J."/>
        </authorList>
    </citation>
    <scope>NUCLEOTIDE SEQUENCE [LARGE SCALE GENOMIC DNA]</scope>
    <source>
        <strain evidence="19">CCUG 48216</strain>
    </source>
</reference>
<dbReference type="Pfam" id="PF00672">
    <property type="entry name" value="HAMP"/>
    <property type="match status" value="1"/>
</dbReference>
<evidence type="ECO:0000256" key="5">
    <source>
        <dbReference type="ARBA" id="ARBA00022553"/>
    </source>
</evidence>
<dbReference type="CDD" id="cd00075">
    <property type="entry name" value="HATPase"/>
    <property type="match status" value="1"/>
</dbReference>
<dbReference type="Gene3D" id="6.10.340.10">
    <property type="match status" value="1"/>
</dbReference>
<evidence type="ECO:0000256" key="9">
    <source>
        <dbReference type="ARBA" id="ARBA00022777"/>
    </source>
</evidence>
<evidence type="ECO:0000256" key="1">
    <source>
        <dbReference type="ARBA" id="ARBA00000085"/>
    </source>
</evidence>
<evidence type="ECO:0000256" key="11">
    <source>
        <dbReference type="ARBA" id="ARBA00022989"/>
    </source>
</evidence>
<dbReference type="SUPFAM" id="SSF47384">
    <property type="entry name" value="Homodimeric domain of signal transducing histidine kinase"/>
    <property type="match status" value="1"/>
</dbReference>
<evidence type="ECO:0000259" key="16">
    <source>
        <dbReference type="PROSITE" id="PS50109"/>
    </source>
</evidence>
<evidence type="ECO:0000256" key="7">
    <source>
        <dbReference type="ARBA" id="ARBA00022692"/>
    </source>
</evidence>
<dbReference type="GO" id="GO:0005524">
    <property type="term" value="F:ATP binding"/>
    <property type="evidence" value="ECO:0007669"/>
    <property type="project" value="UniProtKB-KW"/>
</dbReference>
<evidence type="ECO:0000256" key="15">
    <source>
        <dbReference type="SAM" id="Phobius"/>
    </source>
</evidence>
<dbReference type="RefSeq" id="WP_240267439.1">
    <property type="nucleotide sequence ID" value="NZ_JAKSXN010000001.1"/>
</dbReference>
<keyword evidence="12" id="KW-0902">Two-component regulatory system</keyword>
<evidence type="ECO:0000256" key="4">
    <source>
        <dbReference type="ARBA" id="ARBA00022475"/>
    </source>
</evidence>
<dbReference type="PROSITE" id="PS50109">
    <property type="entry name" value="HIS_KIN"/>
    <property type="match status" value="1"/>
</dbReference>
<dbReference type="InterPro" id="IPR036890">
    <property type="entry name" value="HATPase_C_sf"/>
</dbReference>
<dbReference type="Pfam" id="PF00512">
    <property type="entry name" value="HisKA"/>
    <property type="match status" value="1"/>
</dbReference>
<evidence type="ECO:0000256" key="8">
    <source>
        <dbReference type="ARBA" id="ARBA00022741"/>
    </source>
</evidence>
<dbReference type="SUPFAM" id="SSF158472">
    <property type="entry name" value="HAMP domain-like"/>
    <property type="match status" value="1"/>
</dbReference>
<keyword evidence="5" id="KW-0597">Phosphoprotein</keyword>
<dbReference type="InterPro" id="IPR036097">
    <property type="entry name" value="HisK_dim/P_sf"/>
</dbReference>
<dbReference type="Pfam" id="PF02518">
    <property type="entry name" value="HATPase_c"/>
    <property type="match status" value="1"/>
</dbReference>
<evidence type="ECO:0000256" key="2">
    <source>
        <dbReference type="ARBA" id="ARBA00004651"/>
    </source>
</evidence>
<keyword evidence="13 15" id="KW-0472">Membrane</keyword>
<dbReference type="SMART" id="SM00388">
    <property type="entry name" value="HisKA"/>
    <property type="match status" value="1"/>
</dbReference>
<keyword evidence="14" id="KW-0175">Coiled coil</keyword>
<dbReference type="Proteomes" id="UP001597211">
    <property type="component" value="Unassembled WGS sequence"/>
</dbReference>
<organism evidence="18 19">
    <name type="scientific">Paenibacillus timonensis</name>
    <dbReference type="NCBI Taxonomy" id="225915"/>
    <lineage>
        <taxon>Bacteria</taxon>
        <taxon>Bacillati</taxon>
        <taxon>Bacillota</taxon>
        <taxon>Bacilli</taxon>
        <taxon>Bacillales</taxon>
        <taxon>Paenibacillaceae</taxon>
        <taxon>Paenibacillus</taxon>
    </lineage>
</organism>
<keyword evidence="7 15" id="KW-0812">Transmembrane</keyword>
<dbReference type="InterPro" id="IPR003594">
    <property type="entry name" value="HATPase_dom"/>
</dbReference>